<evidence type="ECO:0000313" key="10">
    <source>
        <dbReference type="Proteomes" id="UP001317191"/>
    </source>
</evidence>
<evidence type="ECO:0000256" key="1">
    <source>
        <dbReference type="ARBA" id="ARBA00004191"/>
    </source>
</evidence>
<dbReference type="NCBIfam" id="TIGR04183">
    <property type="entry name" value="Por_Secre_tail"/>
    <property type="match status" value="1"/>
</dbReference>
<evidence type="ECO:0000256" key="6">
    <source>
        <dbReference type="SAM" id="SignalP"/>
    </source>
</evidence>
<evidence type="ECO:0000256" key="2">
    <source>
        <dbReference type="ARBA" id="ARBA00022512"/>
    </source>
</evidence>
<evidence type="ECO:0000313" key="9">
    <source>
        <dbReference type="EMBL" id="MCL9807980.1"/>
    </source>
</evidence>
<dbReference type="InterPro" id="IPR051648">
    <property type="entry name" value="CWI-Assembly_Regulator"/>
</dbReference>
<gene>
    <name evidence="9" type="ORF">NAT50_01250</name>
</gene>
<sequence length="944" mass="101916">MKKLLLTLILLVQVSWSQTPIYEFNFNNSLLAKGSSTLGFTSYTNGAPGTTFYYPDRFGANESTLIRTPNNTNYFVSSTLPDLPVGNQARTISFWVRMTDVTQFDIQHLVGYGENVSGESFGFSHGPNNTIRNYYWGNETNFIQFLKFGMWFHIAATYDPTSATEKGKLFINGKLVSTSNISINTNGTDKKIYIGRTSLSGLTSDKGFQLDDLKIYNTALTNQQVFNDYHGANTTSYPTNNLLAYFNFENNLNSHNGTYKFQEASNNNIPYINAINGNGVSFQQSYTLMNRDGISGSANLSNDLGNTEFTIAFWHYTDNITGTVPYPTLFEMNERLYYRHQELSTNLRDEWGWLMSNNVWASRDVGFGIGGWHHIAIVHKASGSNLVGMKVYFDGVDYGMNTAGYNVLPLITTTLKSIYLGGGTSSNGTVIANNKRFNGKIDEAFFYNRALTQAEIIQLKNYRTFTCPTGNVTLTTQAEVDALASCTSISGNLTINGGGNSLNLAPLNNITSITGTLFITGLSNNQVNIFPNLTTVGNGIAIQGNTFQQFGGLNAFTTLTAGNIQFIGNSQLTTISGFGSLNSLTSGNLGFATNTNLETVNAFSNLQTVNGLLIRNTKLTNLNFLSSLQTNNGQLSIDSNPLLTNATFPNMVNHNFSNGTTGARYLRIQNNSALTTIGNIDFNGSSNCESMIITGALINNVSNLGSASFTVNGLVQIANTSLTNLNFLQNLTSCGSLQISSCNQLTNLNGLANLNAINGQGSNIGLSITSNTNIISLNGLSSNLIIYSLPVNINNNASLTNVSALNVIDVSGITTLAITSNPNLAACASTWLCDYIVTGKPLTVSGNATGCESVAAINTACAALSNSDFNLAEVSLFPNPTDAIFSIEVPNEVVKQVRIFDVTGKMLLDSNQSTLNVSSFASGIYMINIETESGKIGVSKLVKK</sequence>
<dbReference type="InterPro" id="IPR036941">
    <property type="entry name" value="Rcpt_L-dom_sf"/>
</dbReference>
<dbReference type="Gene3D" id="3.80.20.20">
    <property type="entry name" value="Receptor L-domain"/>
    <property type="match status" value="2"/>
</dbReference>
<dbReference type="EMBL" id="JAMLJM010000001">
    <property type="protein sequence ID" value="MCL9807980.1"/>
    <property type="molecule type" value="Genomic_DNA"/>
</dbReference>
<dbReference type="Pfam" id="PF18962">
    <property type="entry name" value="Por_Secre_tail"/>
    <property type="match status" value="1"/>
</dbReference>
<feature type="chain" id="PRO_5045680693" evidence="6">
    <location>
        <begin position="18"/>
        <end position="944"/>
    </location>
</feature>
<keyword evidence="10" id="KW-1185">Reference proteome</keyword>
<dbReference type="InterPro" id="IPR000494">
    <property type="entry name" value="Rcpt_L-dom"/>
</dbReference>
<evidence type="ECO:0000259" key="8">
    <source>
        <dbReference type="Pfam" id="PF18962"/>
    </source>
</evidence>
<feature type="domain" description="Receptor L-domain" evidence="7">
    <location>
        <begin position="486"/>
        <end position="537"/>
    </location>
</feature>
<keyword evidence="4 6" id="KW-0732">Signal</keyword>
<keyword evidence="2" id="KW-0134">Cell wall</keyword>
<dbReference type="PANTHER" id="PTHR31018:SF3">
    <property type="entry name" value="RECEPTOR PROTEIN-TYROSINE KINASE"/>
    <property type="match status" value="1"/>
</dbReference>
<dbReference type="Proteomes" id="UP001317191">
    <property type="component" value="Unassembled WGS sequence"/>
</dbReference>
<protein>
    <submittedName>
        <fullName evidence="9">T9SS type A sorting domain-containing protein</fullName>
    </submittedName>
</protein>
<evidence type="ECO:0000259" key="7">
    <source>
        <dbReference type="Pfam" id="PF01030"/>
    </source>
</evidence>
<evidence type="ECO:0000256" key="4">
    <source>
        <dbReference type="ARBA" id="ARBA00022729"/>
    </source>
</evidence>
<dbReference type="SUPFAM" id="SSF49899">
    <property type="entry name" value="Concanavalin A-like lectins/glucanases"/>
    <property type="match status" value="2"/>
</dbReference>
<comment type="caution">
    <text evidence="9">The sequence shown here is derived from an EMBL/GenBank/DDBJ whole genome shotgun (WGS) entry which is preliminary data.</text>
</comment>
<keyword evidence="3" id="KW-0964">Secreted</keyword>
<dbReference type="RefSeq" id="WP_250590684.1">
    <property type="nucleotide sequence ID" value="NZ_JAMLJM010000001.1"/>
</dbReference>
<organism evidence="9 10">
    <name type="scientific">Flavobacterium luminosum</name>
    <dbReference type="NCBI Taxonomy" id="2949086"/>
    <lineage>
        <taxon>Bacteria</taxon>
        <taxon>Pseudomonadati</taxon>
        <taxon>Bacteroidota</taxon>
        <taxon>Flavobacteriia</taxon>
        <taxon>Flavobacteriales</taxon>
        <taxon>Flavobacteriaceae</taxon>
        <taxon>Flavobacterium</taxon>
    </lineage>
</organism>
<dbReference type="Gene3D" id="2.60.120.200">
    <property type="match status" value="2"/>
</dbReference>
<name>A0ABT0TKF9_9FLAO</name>
<evidence type="ECO:0000256" key="3">
    <source>
        <dbReference type="ARBA" id="ARBA00022525"/>
    </source>
</evidence>
<dbReference type="SUPFAM" id="SSF52058">
    <property type="entry name" value="L domain-like"/>
    <property type="match status" value="3"/>
</dbReference>
<dbReference type="InterPro" id="IPR013320">
    <property type="entry name" value="ConA-like_dom_sf"/>
</dbReference>
<keyword evidence="5" id="KW-0325">Glycoprotein</keyword>
<comment type="subcellular location">
    <subcellularLocation>
        <location evidence="1">Secreted</location>
        <location evidence="1">Cell wall</location>
    </subcellularLocation>
</comment>
<feature type="signal peptide" evidence="6">
    <location>
        <begin position="1"/>
        <end position="17"/>
    </location>
</feature>
<evidence type="ECO:0000256" key="5">
    <source>
        <dbReference type="ARBA" id="ARBA00023180"/>
    </source>
</evidence>
<dbReference type="Pfam" id="PF01030">
    <property type="entry name" value="Recep_L_domain"/>
    <property type="match status" value="1"/>
</dbReference>
<dbReference type="PANTHER" id="PTHR31018">
    <property type="entry name" value="SPORULATION-SPECIFIC PROTEIN-RELATED"/>
    <property type="match status" value="1"/>
</dbReference>
<proteinExistence type="predicted"/>
<accession>A0ABT0TKF9</accession>
<dbReference type="InterPro" id="IPR026444">
    <property type="entry name" value="Secre_tail"/>
</dbReference>
<reference evidence="9 10" key="1">
    <citation type="submission" date="2022-05" db="EMBL/GenBank/DDBJ databases">
        <title>Flavobacterium sp., isolated from activated sludge.</title>
        <authorList>
            <person name="Ran Q."/>
        </authorList>
    </citation>
    <scope>NUCLEOTIDE SEQUENCE [LARGE SCALE GENOMIC DNA]</scope>
    <source>
        <strain evidence="9 10">HXWNR70</strain>
    </source>
</reference>
<feature type="domain" description="Secretion system C-terminal sorting" evidence="8">
    <location>
        <begin position="876"/>
        <end position="941"/>
    </location>
</feature>
<dbReference type="Pfam" id="PF13385">
    <property type="entry name" value="Laminin_G_3"/>
    <property type="match status" value="2"/>
</dbReference>